<dbReference type="InterPro" id="IPR016181">
    <property type="entry name" value="Acyl_CoA_acyltransferase"/>
</dbReference>
<dbReference type="InterPro" id="IPR000182">
    <property type="entry name" value="GNAT_dom"/>
</dbReference>
<evidence type="ECO:0000313" key="2">
    <source>
        <dbReference type="EMBL" id="KAF4405840.1"/>
    </source>
</evidence>
<dbReference type="EMBL" id="WHPN01000402">
    <property type="protein sequence ID" value="KAF4405840.1"/>
    <property type="molecule type" value="Genomic_DNA"/>
</dbReference>
<dbReference type="InterPro" id="IPR051908">
    <property type="entry name" value="Ribosomal_N-acetyltransferase"/>
</dbReference>
<dbReference type="PANTHER" id="PTHR43441:SF6">
    <property type="entry name" value="N-ACETYLTRANSFERASE DOMAIN-CONTAINING PROTEIN"/>
    <property type="match status" value="1"/>
</dbReference>
<accession>A0ABQ7FAT0</accession>
<evidence type="ECO:0000313" key="3">
    <source>
        <dbReference type="Proteomes" id="UP000621266"/>
    </source>
</evidence>
<reference evidence="2 3" key="1">
    <citation type="submission" date="2019-10" db="EMBL/GenBank/DDBJ databases">
        <title>Streptomyces tenebrisbrunneis sp.nov., an endogenous actinomycete isolated from of Lycium ruthenicum.</title>
        <authorList>
            <person name="Ma L."/>
        </authorList>
    </citation>
    <scope>NUCLEOTIDE SEQUENCE [LARGE SCALE GENOMIC DNA]</scope>
    <source>
        <strain evidence="2 3">TRM 66187</strain>
    </source>
</reference>
<sequence>MVRTDSGDVELRRLGEETLRELLATAVADAEPEDVMPPVAGPPGWTPARRDAFVAWHRARRPGLDGPRAEATYAVVAGGEVVGSARLARRGGAPGELETGLWLGRSARGLGIGTAVLRAVLAEAARAGARAVVADTNSGNRAAIAALRRCGAELTTDHETGRVAARLRATG</sequence>
<comment type="caution">
    <text evidence="2">The sequence shown here is derived from an EMBL/GenBank/DDBJ whole genome shotgun (WGS) entry which is preliminary data.</text>
</comment>
<feature type="domain" description="N-acetyltransferase" evidence="1">
    <location>
        <begin position="9"/>
        <end position="170"/>
    </location>
</feature>
<dbReference type="Proteomes" id="UP000621266">
    <property type="component" value="Unassembled WGS sequence"/>
</dbReference>
<dbReference type="Gene3D" id="3.40.630.30">
    <property type="match status" value="1"/>
</dbReference>
<dbReference type="PANTHER" id="PTHR43441">
    <property type="entry name" value="RIBOSOMAL-PROTEIN-SERINE ACETYLTRANSFERASE"/>
    <property type="match status" value="1"/>
</dbReference>
<proteinExistence type="predicted"/>
<dbReference type="CDD" id="cd04301">
    <property type="entry name" value="NAT_SF"/>
    <property type="match status" value="1"/>
</dbReference>
<dbReference type="RefSeq" id="WP_098755451.1">
    <property type="nucleotide sequence ID" value="NZ_WHPN01000402.1"/>
</dbReference>
<name>A0ABQ7FAT0_9ACTN</name>
<keyword evidence="3" id="KW-1185">Reference proteome</keyword>
<dbReference type="SUPFAM" id="SSF55729">
    <property type="entry name" value="Acyl-CoA N-acyltransferases (Nat)"/>
    <property type="match status" value="1"/>
</dbReference>
<evidence type="ECO:0000259" key="1">
    <source>
        <dbReference type="PROSITE" id="PS51186"/>
    </source>
</evidence>
<organism evidence="2 3">
    <name type="scientific">Streptomyces lycii</name>
    <dbReference type="NCBI Taxonomy" id="2654337"/>
    <lineage>
        <taxon>Bacteria</taxon>
        <taxon>Bacillati</taxon>
        <taxon>Actinomycetota</taxon>
        <taxon>Actinomycetes</taxon>
        <taxon>Kitasatosporales</taxon>
        <taxon>Streptomycetaceae</taxon>
        <taxon>Streptomyces</taxon>
    </lineage>
</organism>
<protein>
    <submittedName>
        <fullName evidence="2">GNAT family N-acetyltransferase</fullName>
    </submittedName>
</protein>
<dbReference type="Pfam" id="PF13302">
    <property type="entry name" value="Acetyltransf_3"/>
    <property type="match status" value="1"/>
</dbReference>
<dbReference type="PROSITE" id="PS51186">
    <property type="entry name" value="GNAT"/>
    <property type="match status" value="1"/>
</dbReference>
<gene>
    <name evidence="2" type="ORF">GCU69_28020</name>
</gene>